<accession>A0ACC0VS80</accession>
<sequence>MKTSSFFLDGLRLKNMKIVAKAPNGVVVTESEPSTKCYITFTNSDFYETAGLSFFSSTHAFMPDNNDASSRSSGLDGLTCSFCSIALEIAPVNIMDPKEVAMGSCEIHPLQLTVFTDGGRGFPQMWTTLLERFRHPYSVLLNF</sequence>
<gene>
    <name evidence="1" type="ORF">PsorP6_014615</name>
</gene>
<protein>
    <submittedName>
        <fullName evidence="1">Uncharacterized protein</fullName>
    </submittedName>
</protein>
<reference evidence="1 2" key="1">
    <citation type="journal article" date="2022" name="bioRxiv">
        <title>The genome of the oomycete Peronosclerospora sorghi, a cosmopolitan pathogen of maize and sorghum, is inflated with dispersed pseudogenes.</title>
        <authorList>
            <person name="Fletcher K."/>
            <person name="Martin F."/>
            <person name="Isakeit T."/>
            <person name="Cavanaugh K."/>
            <person name="Magill C."/>
            <person name="Michelmore R."/>
        </authorList>
    </citation>
    <scope>NUCLEOTIDE SEQUENCE [LARGE SCALE GENOMIC DNA]</scope>
    <source>
        <strain evidence="1">P6</strain>
    </source>
</reference>
<evidence type="ECO:0000313" key="2">
    <source>
        <dbReference type="Proteomes" id="UP001163321"/>
    </source>
</evidence>
<dbReference type="EMBL" id="CM047586">
    <property type="protein sequence ID" value="KAI9909195.1"/>
    <property type="molecule type" value="Genomic_DNA"/>
</dbReference>
<comment type="caution">
    <text evidence="1">The sequence shown here is derived from an EMBL/GenBank/DDBJ whole genome shotgun (WGS) entry which is preliminary data.</text>
</comment>
<keyword evidence="2" id="KW-1185">Reference proteome</keyword>
<proteinExistence type="predicted"/>
<evidence type="ECO:0000313" key="1">
    <source>
        <dbReference type="EMBL" id="KAI9909195.1"/>
    </source>
</evidence>
<dbReference type="Proteomes" id="UP001163321">
    <property type="component" value="Chromosome 7"/>
</dbReference>
<organism evidence="1 2">
    <name type="scientific">Peronosclerospora sorghi</name>
    <dbReference type="NCBI Taxonomy" id="230839"/>
    <lineage>
        <taxon>Eukaryota</taxon>
        <taxon>Sar</taxon>
        <taxon>Stramenopiles</taxon>
        <taxon>Oomycota</taxon>
        <taxon>Peronosporomycetes</taxon>
        <taxon>Peronosporales</taxon>
        <taxon>Peronosporaceae</taxon>
        <taxon>Peronosclerospora</taxon>
    </lineage>
</organism>
<name>A0ACC0VS80_9STRA</name>